<evidence type="ECO:0000313" key="1">
    <source>
        <dbReference type="EMBL" id="GAH66330.1"/>
    </source>
</evidence>
<proteinExistence type="predicted"/>
<protein>
    <submittedName>
        <fullName evidence="1">Uncharacterized protein</fullName>
    </submittedName>
</protein>
<feature type="non-terminal residue" evidence="1">
    <location>
        <position position="38"/>
    </location>
</feature>
<gene>
    <name evidence="1" type="ORF">S03H2_40971</name>
</gene>
<comment type="caution">
    <text evidence="1">The sequence shown here is derived from an EMBL/GenBank/DDBJ whole genome shotgun (WGS) entry which is preliminary data.</text>
</comment>
<dbReference type="EMBL" id="BARU01025430">
    <property type="protein sequence ID" value="GAH66330.1"/>
    <property type="molecule type" value="Genomic_DNA"/>
</dbReference>
<accession>X1IAL6</accession>
<reference evidence="1" key="1">
    <citation type="journal article" date="2014" name="Front. Microbiol.">
        <title>High frequency of phylogenetically diverse reductive dehalogenase-homologous genes in deep subseafloor sedimentary metagenomes.</title>
        <authorList>
            <person name="Kawai M."/>
            <person name="Futagami T."/>
            <person name="Toyoda A."/>
            <person name="Takaki Y."/>
            <person name="Nishi S."/>
            <person name="Hori S."/>
            <person name="Arai W."/>
            <person name="Tsubouchi T."/>
            <person name="Morono Y."/>
            <person name="Uchiyama I."/>
            <person name="Ito T."/>
            <person name="Fujiyama A."/>
            <person name="Inagaki F."/>
            <person name="Takami H."/>
        </authorList>
    </citation>
    <scope>NUCLEOTIDE SEQUENCE</scope>
    <source>
        <strain evidence="1">Expedition CK06-06</strain>
    </source>
</reference>
<dbReference type="AlphaFoldDB" id="X1IAL6"/>
<sequence length="38" mass="4210">MLPADIFMSEISSSKGISIDLKESNKKSQTIKTLLLIE</sequence>
<name>X1IAL6_9ZZZZ</name>
<organism evidence="1">
    <name type="scientific">marine sediment metagenome</name>
    <dbReference type="NCBI Taxonomy" id="412755"/>
    <lineage>
        <taxon>unclassified sequences</taxon>
        <taxon>metagenomes</taxon>
        <taxon>ecological metagenomes</taxon>
    </lineage>
</organism>